<comment type="caution">
    <text evidence="1">The sequence shown here is derived from an EMBL/GenBank/DDBJ whole genome shotgun (WGS) entry which is preliminary data.</text>
</comment>
<dbReference type="EMBL" id="CAJNJA010058233">
    <property type="protein sequence ID" value="CAE7864736.1"/>
    <property type="molecule type" value="Genomic_DNA"/>
</dbReference>
<dbReference type="AlphaFoldDB" id="A0A813ACZ7"/>
<evidence type="ECO:0000313" key="1">
    <source>
        <dbReference type="EMBL" id="CAE7864736.1"/>
    </source>
</evidence>
<evidence type="ECO:0000313" key="2">
    <source>
        <dbReference type="Proteomes" id="UP000601435"/>
    </source>
</evidence>
<sequence length="187" mass="20589">MFRVLKEICDDKERTKEQEMQVTASARCRTAASCEALQEHMTAFSEELHTSAALVGVDGKIKNPKKKKILTPEQAVDKSTVACFKKILSDEGKLAAHLQDLAKVPHSTELASSLVKHKCEIKNILKDFDSDTKIENPTIETKKAAVNAAQLRMNPILKDMREAVRRIKAEGLTVSKAAGAETDTNSV</sequence>
<protein>
    <submittedName>
        <fullName evidence="1">Uncharacterized protein</fullName>
    </submittedName>
</protein>
<reference evidence="1" key="1">
    <citation type="submission" date="2021-02" db="EMBL/GenBank/DDBJ databases">
        <authorList>
            <person name="Dougan E. K."/>
            <person name="Rhodes N."/>
            <person name="Thang M."/>
            <person name="Chan C."/>
        </authorList>
    </citation>
    <scope>NUCLEOTIDE SEQUENCE</scope>
</reference>
<accession>A0A813ACZ7</accession>
<dbReference type="OrthoDB" id="422747at2759"/>
<dbReference type="Proteomes" id="UP000601435">
    <property type="component" value="Unassembled WGS sequence"/>
</dbReference>
<gene>
    <name evidence="1" type="ORF">SNEC2469_LOCUS27560</name>
</gene>
<feature type="non-terminal residue" evidence="1">
    <location>
        <position position="1"/>
    </location>
</feature>
<keyword evidence="2" id="KW-1185">Reference proteome</keyword>
<organism evidence="1 2">
    <name type="scientific">Symbiodinium necroappetens</name>
    <dbReference type="NCBI Taxonomy" id="1628268"/>
    <lineage>
        <taxon>Eukaryota</taxon>
        <taxon>Sar</taxon>
        <taxon>Alveolata</taxon>
        <taxon>Dinophyceae</taxon>
        <taxon>Suessiales</taxon>
        <taxon>Symbiodiniaceae</taxon>
        <taxon>Symbiodinium</taxon>
    </lineage>
</organism>
<proteinExistence type="predicted"/>
<name>A0A813ACZ7_9DINO</name>